<protein>
    <submittedName>
        <fullName evidence="2">Uncharacterized protein</fullName>
    </submittedName>
</protein>
<dbReference type="Proteomes" id="UP001524642">
    <property type="component" value="Unassembled WGS sequence"/>
</dbReference>
<evidence type="ECO:0000256" key="1">
    <source>
        <dbReference type="SAM" id="Phobius"/>
    </source>
</evidence>
<evidence type="ECO:0000313" key="3">
    <source>
        <dbReference type="Proteomes" id="UP001524642"/>
    </source>
</evidence>
<gene>
    <name evidence="2" type="ORF">NRP21_07855</name>
</gene>
<reference evidence="2 3" key="1">
    <citation type="submission" date="2022-06" db="EMBL/GenBank/DDBJ databases">
        <title>Roseomonas CN29.</title>
        <authorList>
            <person name="Cheng Y."/>
            <person name="He X."/>
        </authorList>
    </citation>
    <scope>NUCLEOTIDE SEQUENCE [LARGE SCALE GENOMIC DNA]</scope>
    <source>
        <strain evidence="2 3">CN29</strain>
    </source>
</reference>
<keyword evidence="1" id="KW-0472">Membrane</keyword>
<accession>A0ABT1X1H9</accession>
<sequence>MRKLALGLFVLSLLIGGARLFTGVIYLSDEPTAILVLKREPAMWIERPEARDRPLPEQIVLDRDEPSLAYGRLYVPLMRAAPALAPVLAGAAVLLLAISVRRRARTRR</sequence>
<organism evidence="2 3">
    <name type="scientific">Roseomonas populi</name>
    <dbReference type="NCBI Taxonomy" id="3121582"/>
    <lineage>
        <taxon>Bacteria</taxon>
        <taxon>Pseudomonadati</taxon>
        <taxon>Pseudomonadota</taxon>
        <taxon>Alphaproteobacteria</taxon>
        <taxon>Acetobacterales</taxon>
        <taxon>Roseomonadaceae</taxon>
        <taxon>Roseomonas</taxon>
    </lineage>
</organism>
<keyword evidence="1" id="KW-1133">Transmembrane helix</keyword>
<keyword evidence="1" id="KW-0812">Transmembrane</keyword>
<comment type="caution">
    <text evidence="2">The sequence shown here is derived from an EMBL/GenBank/DDBJ whole genome shotgun (WGS) entry which is preliminary data.</text>
</comment>
<feature type="transmembrane region" description="Helical" evidence="1">
    <location>
        <begin position="80"/>
        <end position="100"/>
    </location>
</feature>
<keyword evidence="3" id="KW-1185">Reference proteome</keyword>
<name>A0ABT1X1H9_9PROT</name>
<evidence type="ECO:0000313" key="2">
    <source>
        <dbReference type="EMBL" id="MCR0981960.1"/>
    </source>
</evidence>
<dbReference type="EMBL" id="JANJOU010000004">
    <property type="protein sequence ID" value="MCR0981960.1"/>
    <property type="molecule type" value="Genomic_DNA"/>
</dbReference>
<dbReference type="RefSeq" id="WP_257715631.1">
    <property type="nucleotide sequence ID" value="NZ_JANJOU010000004.1"/>
</dbReference>
<proteinExistence type="predicted"/>